<accession>A0A0T5P5E3</accession>
<sequence length="101" mass="10661">MGRMIASVLVMGLLAGCYASPRAPAIGLTGRAEVSGVEEGDMLKLRAGPGLGYEIIVGLPNGTLMRTGECQRLGGTVWCEAALDRDPGTRGYVSETYLRKM</sequence>
<evidence type="ECO:0000256" key="1">
    <source>
        <dbReference type="SAM" id="SignalP"/>
    </source>
</evidence>
<dbReference type="STRING" id="540747.SAMN04488031_11216"/>
<dbReference type="PROSITE" id="PS51257">
    <property type="entry name" value="PROKAR_LIPOPROTEIN"/>
    <property type="match status" value="1"/>
</dbReference>
<dbReference type="KEGG" id="rid:RIdsm_03914"/>
<evidence type="ECO:0000313" key="3">
    <source>
        <dbReference type="EMBL" id="QEW28089.1"/>
    </source>
</evidence>
<name>A0A0T5P5E3_9RHOB</name>
<dbReference type="Proteomes" id="UP000325785">
    <property type="component" value="Chromosome"/>
</dbReference>
<dbReference type="Gene3D" id="2.30.30.40">
    <property type="entry name" value="SH3 Domains"/>
    <property type="match status" value="1"/>
</dbReference>
<dbReference type="EMBL" id="LAXI01000013">
    <property type="protein sequence ID" value="KRS16455.1"/>
    <property type="molecule type" value="Genomic_DNA"/>
</dbReference>
<feature type="signal peptide" evidence="1">
    <location>
        <begin position="1"/>
        <end position="19"/>
    </location>
</feature>
<keyword evidence="4" id="KW-1185">Reference proteome</keyword>
<evidence type="ECO:0000313" key="2">
    <source>
        <dbReference type="EMBL" id="KRS16455.1"/>
    </source>
</evidence>
<dbReference type="OrthoDB" id="8451772at2"/>
<reference evidence="2 4" key="1">
    <citation type="submission" date="2015-04" db="EMBL/GenBank/DDBJ databases">
        <title>The draft genome sequence of Roseovarius indicus B108T.</title>
        <authorList>
            <person name="Li G."/>
            <person name="Lai Q."/>
            <person name="Shao Z."/>
            <person name="Yan P."/>
        </authorList>
    </citation>
    <scope>NUCLEOTIDE SEQUENCE [LARGE SCALE GENOMIC DNA]</scope>
    <source>
        <strain evidence="2 4">B108</strain>
    </source>
</reference>
<feature type="chain" id="PRO_5015044564" evidence="1">
    <location>
        <begin position="20"/>
        <end position="101"/>
    </location>
</feature>
<dbReference type="PATRIC" id="fig|540747.5.peg.1301"/>
<evidence type="ECO:0000313" key="5">
    <source>
        <dbReference type="Proteomes" id="UP000325785"/>
    </source>
</evidence>
<dbReference type="AlphaFoldDB" id="A0A0T5P5E3"/>
<keyword evidence="1" id="KW-0732">Signal</keyword>
<organism evidence="2 4">
    <name type="scientific">Roseovarius indicus</name>
    <dbReference type="NCBI Taxonomy" id="540747"/>
    <lineage>
        <taxon>Bacteria</taxon>
        <taxon>Pseudomonadati</taxon>
        <taxon>Pseudomonadota</taxon>
        <taxon>Alphaproteobacteria</taxon>
        <taxon>Rhodobacterales</taxon>
        <taxon>Roseobacteraceae</taxon>
        <taxon>Roseovarius</taxon>
    </lineage>
</organism>
<protein>
    <submittedName>
        <fullName evidence="2">Peptide-binding protein</fullName>
    </submittedName>
</protein>
<evidence type="ECO:0000313" key="4">
    <source>
        <dbReference type="Proteomes" id="UP000051401"/>
    </source>
</evidence>
<dbReference type="EMBL" id="CP031598">
    <property type="protein sequence ID" value="QEW28089.1"/>
    <property type="molecule type" value="Genomic_DNA"/>
</dbReference>
<dbReference type="RefSeq" id="WP_057818006.1">
    <property type="nucleotide sequence ID" value="NZ_CAXRJZ010000045.1"/>
</dbReference>
<reference evidence="3 5" key="2">
    <citation type="submission" date="2018-08" db="EMBL/GenBank/DDBJ databases">
        <title>Genetic Globetrotter - A new plasmid hitch-hiking vast phylogenetic and geographic distances.</title>
        <authorList>
            <person name="Vollmers J."/>
            <person name="Petersen J."/>
        </authorList>
    </citation>
    <scope>NUCLEOTIDE SEQUENCE [LARGE SCALE GENOMIC DNA]</scope>
    <source>
        <strain evidence="3 5">DSM 26383</strain>
    </source>
</reference>
<proteinExistence type="predicted"/>
<gene>
    <name evidence="3" type="ORF">RIdsm_03914</name>
    <name evidence="2" type="ORF">XM52_17805</name>
</gene>
<dbReference type="Proteomes" id="UP000051401">
    <property type="component" value="Unassembled WGS sequence"/>
</dbReference>